<dbReference type="Proteomes" id="UP000283269">
    <property type="component" value="Unassembled WGS sequence"/>
</dbReference>
<evidence type="ECO:0000256" key="1">
    <source>
        <dbReference type="SAM" id="MobiDB-lite"/>
    </source>
</evidence>
<evidence type="ECO:0000313" key="4">
    <source>
        <dbReference type="Proteomes" id="UP000283269"/>
    </source>
</evidence>
<name>A0A409XDZ0_PSICY</name>
<dbReference type="STRING" id="93625.A0A409XDZ0"/>
<evidence type="ECO:0008006" key="5">
    <source>
        <dbReference type="Google" id="ProtNLM"/>
    </source>
</evidence>
<feature type="region of interest" description="Disordered" evidence="1">
    <location>
        <begin position="78"/>
        <end position="100"/>
    </location>
</feature>
<comment type="caution">
    <text evidence="3">The sequence shown here is derived from an EMBL/GenBank/DDBJ whole genome shotgun (WGS) entry which is preliminary data.</text>
</comment>
<protein>
    <recommendedName>
        <fullName evidence="5">DOMON domain-containing protein</fullName>
    </recommendedName>
</protein>
<dbReference type="EMBL" id="NHYD01001970">
    <property type="protein sequence ID" value="PPQ89003.1"/>
    <property type="molecule type" value="Genomic_DNA"/>
</dbReference>
<proteinExistence type="predicted"/>
<reference evidence="3 4" key="1">
    <citation type="journal article" date="2018" name="Evol. Lett.">
        <title>Horizontal gene cluster transfer increased hallucinogenic mushroom diversity.</title>
        <authorList>
            <person name="Reynolds H.T."/>
            <person name="Vijayakumar V."/>
            <person name="Gluck-Thaler E."/>
            <person name="Korotkin H.B."/>
            <person name="Matheny P.B."/>
            <person name="Slot J.C."/>
        </authorList>
    </citation>
    <scope>NUCLEOTIDE SEQUENCE [LARGE SCALE GENOMIC DNA]</scope>
    <source>
        <strain evidence="3 4">2631</strain>
    </source>
</reference>
<evidence type="ECO:0000313" key="3">
    <source>
        <dbReference type="EMBL" id="PPQ89003.1"/>
    </source>
</evidence>
<dbReference type="AlphaFoldDB" id="A0A409XDZ0"/>
<feature type="chain" id="PRO_5019169250" description="DOMON domain-containing protein" evidence="2">
    <location>
        <begin position="25"/>
        <end position="287"/>
    </location>
</feature>
<keyword evidence="2" id="KW-0732">Signal</keyword>
<dbReference type="InParanoid" id="A0A409XDZ0"/>
<keyword evidence="4" id="KW-1185">Reference proteome</keyword>
<gene>
    <name evidence="3" type="ORF">CVT25_005102</name>
</gene>
<dbReference type="OrthoDB" id="4584900at2759"/>
<sequence length="287" mass="30420">MRSFNSLSFWLIAVLLSFISSTYALSSGDLQDGAQCVAEICGEVIHSDPATVRRTVPQAITPTATRRRHMTNARRLALGLPPKPPVRRDNMAPRVSPTPQTTYEGMIEVRKLSDGGSLGYVSTLQRANGLFQYGAAAADAVKVSFSLDVGATSGSGIAFVMSNTAGPLLGLVQGRDSTSSDMASNSYNYLYFNGIGLPGSPSGSTPASIPNTYTASTGTSRTAESSVWNVDLNTGLLTVQWTNTDGTTPTIEIWSQSGYMYAGGSSAAFLQRFPSPIVPFSLHFVPL</sequence>
<organism evidence="3 4">
    <name type="scientific">Psilocybe cyanescens</name>
    <dbReference type="NCBI Taxonomy" id="93625"/>
    <lineage>
        <taxon>Eukaryota</taxon>
        <taxon>Fungi</taxon>
        <taxon>Dikarya</taxon>
        <taxon>Basidiomycota</taxon>
        <taxon>Agaricomycotina</taxon>
        <taxon>Agaricomycetes</taxon>
        <taxon>Agaricomycetidae</taxon>
        <taxon>Agaricales</taxon>
        <taxon>Agaricineae</taxon>
        <taxon>Strophariaceae</taxon>
        <taxon>Psilocybe</taxon>
    </lineage>
</organism>
<accession>A0A409XDZ0</accession>
<feature type="signal peptide" evidence="2">
    <location>
        <begin position="1"/>
        <end position="24"/>
    </location>
</feature>
<evidence type="ECO:0000256" key="2">
    <source>
        <dbReference type="SAM" id="SignalP"/>
    </source>
</evidence>